<keyword evidence="8" id="KW-1185">Reference proteome</keyword>
<dbReference type="Proteomes" id="UP001524944">
    <property type="component" value="Unassembled WGS sequence"/>
</dbReference>
<name>A0ABT1Y436_9FIRM</name>
<evidence type="ECO:0000256" key="2">
    <source>
        <dbReference type="ARBA" id="ARBA00022552"/>
    </source>
</evidence>
<dbReference type="PIRSF" id="PIRSF003078">
    <property type="entry name" value="GidB"/>
    <property type="match status" value="1"/>
</dbReference>
<dbReference type="HAMAP" id="MF_00074">
    <property type="entry name" value="16SrRNA_methyltr_G"/>
    <property type="match status" value="1"/>
</dbReference>
<keyword evidence="5 6" id="KW-0949">S-adenosyl-L-methionine</keyword>
<evidence type="ECO:0000256" key="1">
    <source>
        <dbReference type="ARBA" id="ARBA00022490"/>
    </source>
</evidence>
<dbReference type="GO" id="GO:0032259">
    <property type="term" value="P:methylation"/>
    <property type="evidence" value="ECO:0007669"/>
    <property type="project" value="UniProtKB-KW"/>
</dbReference>
<feature type="binding site" evidence="6">
    <location>
        <position position="84"/>
    </location>
    <ligand>
        <name>S-adenosyl-L-methionine</name>
        <dbReference type="ChEBI" id="CHEBI:59789"/>
    </ligand>
</feature>
<keyword evidence="1 6" id="KW-0963">Cytoplasm</keyword>
<gene>
    <name evidence="6 7" type="primary">rsmG</name>
    <name evidence="7" type="ORF">NVS47_08955</name>
</gene>
<comment type="similarity">
    <text evidence="6">Belongs to the methyltransferase superfamily. RNA methyltransferase RsmG family.</text>
</comment>
<evidence type="ECO:0000256" key="5">
    <source>
        <dbReference type="ARBA" id="ARBA00022691"/>
    </source>
</evidence>
<accession>A0ABT1Y436</accession>
<comment type="caution">
    <text evidence="6">Lacks conserved residue(s) required for the propagation of feature annotation.</text>
</comment>
<dbReference type="NCBIfam" id="TIGR00138">
    <property type="entry name" value="rsmG_gidB"/>
    <property type="match status" value="1"/>
</dbReference>
<dbReference type="InterPro" id="IPR003682">
    <property type="entry name" value="rRNA_ssu_MeTfrase_G"/>
</dbReference>
<keyword evidence="3 6" id="KW-0489">Methyltransferase</keyword>
<comment type="subcellular location">
    <subcellularLocation>
        <location evidence="6">Cytoplasm</location>
    </subcellularLocation>
</comment>
<feature type="binding site" evidence="6">
    <location>
        <position position="79"/>
    </location>
    <ligand>
        <name>S-adenosyl-L-methionine</name>
        <dbReference type="ChEBI" id="CHEBI:59789"/>
    </ligand>
</feature>
<dbReference type="Pfam" id="PF02527">
    <property type="entry name" value="GidB"/>
    <property type="match status" value="1"/>
</dbReference>
<dbReference type="SUPFAM" id="SSF53335">
    <property type="entry name" value="S-adenosyl-L-methionine-dependent methyltransferases"/>
    <property type="match status" value="1"/>
</dbReference>
<evidence type="ECO:0000256" key="6">
    <source>
        <dbReference type="HAMAP-Rule" id="MF_00074"/>
    </source>
</evidence>
<comment type="caution">
    <text evidence="7">The sequence shown here is derived from an EMBL/GenBank/DDBJ whole genome shotgun (WGS) entry which is preliminary data.</text>
</comment>
<dbReference type="PANTHER" id="PTHR31760:SF0">
    <property type="entry name" value="S-ADENOSYL-L-METHIONINE-DEPENDENT METHYLTRANSFERASES SUPERFAMILY PROTEIN"/>
    <property type="match status" value="1"/>
</dbReference>
<proteinExistence type="inferred from homology"/>
<feature type="binding site" evidence="6">
    <location>
        <position position="149"/>
    </location>
    <ligand>
        <name>S-adenosyl-L-methionine</name>
        <dbReference type="ChEBI" id="CHEBI:59789"/>
    </ligand>
</feature>
<dbReference type="InterPro" id="IPR029063">
    <property type="entry name" value="SAM-dependent_MTases_sf"/>
</dbReference>
<dbReference type="CDD" id="cd02440">
    <property type="entry name" value="AdoMet_MTases"/>
    <property type="match status" value="1"/>
</dbReference>
<organism evidence="7 8">
    <name type="scientific">Dehalobacterium formicoaceticum</name>
    <dbReference type="NCBI Taxonomy" id="51515"/>
    <lineage>
        <taxon>Bacteria</taxon>
        <taxon>Bacillati</taxon>
        <taxon>Bacillota</taxon>
        <taxon>Clostridia</taxon>
        <taxon>Eubacteriales</taxon>
        <taxon>Peptococcaceae</taxon>
        <taxon>Dehalobacterium</taxon>
    </lineage>
</organism>
<dbReference type="PANTHER" id="PTHR31760">
    <property type="entry name" value="S-ADENOSYL-L-METHIONINE-DEPENDENT METHYLTRANSFERASES SUPERFAMILY PROTEIN"/>
    <property type="match status" value="1"/>
</dbReference>
<protein>
    <recommendedName>
        <fullName evidence="6">Ribosomal RNA small subunit methyltransferase G</fullName>
        <ecNumber evidence="6">2.1.1.-</ecNumber>
    </recommendedName>
    <alternativeName>
        <fullName evidence="6">16S rRNA 7-methylguanosine methyltransferase</fullName>
        <shortName evidence="6">16S rRNA m7G methyltransferase</shortName>
    </alternativeName>
</protein>
<dbReference type="GO" id="GO:0008168">
    <property type="term" value="F:methyltransferase activity"/>
    <property type="evidence" value="ECO:0007669"/>
    <property type="project" value="UniProtKB-KW"/>
</dbReference>
<keyword evidence="4 6" id="KW-0808">Transferase</keyword>
<dbReference type="EMBL" id="JANPWE010000003">
    <property type="protein sequence ID" value="MCR6545639.1"/>
    <property type="molecule type" value="Genomic_DNA"/>
</dbReference>
<sequence length="241" mass="27510">MNEFYDFLSRGLESMEIDFTSAQLDQCHKYYQILLDWNRKMNLTAIVEEKEVALKHFLDSLMVFKFIPMKGQDHLIDIGTGAGFPGLPLKIFSPKMEVVLLDSLAKRCSFLTEVVRELGLKKVQVIHGRAEDYGRQEKYRERFTLVTARAVTSLPVLLEYCLPFSKIGGIFFALKGPDINEEIKKSMVGIDLLGGKIKDIKHYQLPISGDDRSLVVIEKIKETSNKYPRKAGTPEKHPLSR</sequence>
<dbReference type="EC" id="2.1.1.-" evidence="6"/>
<evidence type="ECO:0000313" key="8">
    <source>
        <dbReference type="Proteomes" id="UP001524944"/>
    </source>
</evidence>
<evidence type="ECO:0000256" key="4">
    <source>
        <dbReference type="ARBA" id="ARBA00022679"/>
    </source>
</evidence>
<feature type="binding site" evidence="6">
    <location>
        <begin position="130"/>
        <end position="131"/>
    </location>
    <ligand>
        <name>S-adenosyl-L-methionine</name>
        <dbReference type="ChEBI" id="CHEBI:59789"/>
    </ligand>
</feature>
<reference evidence="7 8" key="1">
    <citation type="submission" date="2022-08" db="EMBL/GenBank/DDBJ databases">
        <title>Proteogenomics of the novel Dehalobacterium formicoaceticum strain EZ94 highlights a key role of methyltransferases during anaerobic dichloromethane degradation.</title>
        <authorList>
            <person name="Wasmund K."/>
        </authorList>
    </citation>
    <scope>NUCLEOTIDE SEQUENCE [LARGE SCALE GENOMIC DNA]</scope>
    <source>
        <strain evidence="7 8">EZ94</strain>
    </source>
</reference>
<dbReference type="RefSeq" id="WP_257913231.1">
    <property type="nucleotide sequence ID" value="NZ_JANPWE010000003.1"/>
</dbReference>
<dbReference type="Gene3D" id="3.40.50.150">
    <property type="entry name" value="Vaccinia Virus protein VP39"/>
    <property type="match status" value="1"/>
</dbReference>
<comment type="function">
    <text evidence="6">Specifically methylates the N7 position of a guanine in 16S rRNA.</text>
</comment>
<evidence type="ECO:0000256" key="3">
    <source>
        <dbReference type="ARBA" id="ARBA00022603"/>
    </source>
</evidence>
<evidence type="ECO:0000313" key="7">
    <source>
        <dbReference type="EMBL" id="MCR6545639.1"/>
    </source>
</evidence>
<keyword evidence="2 6" id="KW-0698">rRNA processing</keyword>